<dbReference type="AlphaFoldDB" id="A0A0D2XHU6"/>
<proteinExistence type="predicted"/>
<dbReference type="EnsemblFungi" id="FOXG_03494T0">
    <property type="protein sequence ID" value="FOXG_03494P0"/>
    <property type="gene ID" value="FOXG_03494"/>
</dbReference>
<evidence type="ECO:0000313" key="2">
    <source>
        <dbReference type="Proteomes" id="UP000002489"/>
    </source>
</evidence>
<name>A0A0D2XHU6_FUSOF</name>
<evidence type="ECO:0000313" key="1">
    <source>
        <dbReference type="EnsemblFungi" id="FOXG_03494P0"/>
    </source>
</evidence>
<dbReference type="Proteomes" id="UP000002489">
    <property type="component" value="Unassembled WGS sequence"/>
</dbReference>
<reference evidence="1" key="2">
    <citation type="submission" date="2025-08" db="UniProtKB">
        <authorList>
            <consortium name="EnsemblFungi"/>
        </authorList>
    </citation>
    <scope>IDENTIFICATION</scope>
    <source>
        <strain evidence="1">4287 / CBS 123668 / FGSC 9935 / NRRL 34936</strain>
    </source>
</reference>
<sequence length="147" mass="16059">MRLCICVNLTYNQNYPHAAQSFMTSKSLALAVQAAQAPYREPLEGSAAVGITKLSEVDELEVNSSLEVVGVASGSVKWLMMLSISTSLLVVSVGTQDKSECLVLMPYIPSERFPSLGTYDYHAIFGGSAIYLVDDCYILSIFSWEVF</sequence>
<accession>A0A0D2XHU6</accession>
<organism evidence="1 2">
    <name type="scientific">Fusarium oxysporum (strain Fo5176)</name>
    <name type="common">Fusarium vascular wilt</name>
    <dbReference type="NCBI Taxonomy" id="660025"/>
    <lineage>
        <taxon>Eukaryota</taxon>
        <taxon>Fungi</taxon>
        <taxon>Dikarya</taxon>
        <taxon>Ascomycota</taxon>
        <taxon>Pezizomycotina</taxon>
        <taxon>Sordariomycetes</taxon>
        <taxon>Hypocreomycetidae</taxon>
        <taxon>Hypocreales</taxon>
        <taxon>Nectriaceae</taxon>
        <taxon>Fusarium</taxon>
        <taxon>Fusarium oxysporum species complex</taxon>
    </lineage>
</organism>
<protein>
    <submittedName>
        <fullName evidence="1">Uncharacterized protein</fullName>
    </submittedName>
</protein>
<reference evidence="2" key="1">
    <citation type="journal article" date="2012" name="Mol. Plant Microbe Interact.">
        <title>A highly conserved effector in Fusarium oxysporum is required for full virulence on Arabidopsis.</title>
        <authorList>
            <person name="Thatcher L.F."/>
            <person name="Gardiner D.M."/>
            <person name="Kazan K."/>
            <person name="Manners J."/>
        </authorList>
    </citation>
    <scope>NUCLEOTIDE SEQUENCE [LARGE SCALE GENOMIC DNA]</scope>
    <source>
        <strain evidence="2">Fo5176</strain>
    </source>
</reference>